<name>A0A381RJW9_9ZZZZ</name>
<gene>
    <name evidence="10" type="ORF">METZ01_LOCUS44986</name>
</gene>
<dbReference type="InterPro" id="IPR024041">
    <property type="entry name" value="NH4_transpt_AmtB-like_dom"/>
</dbReference>
<keyword evidence="6 8" id="KW-0472">Membrane</keyword>
<feature type="transmembrane region" description="Helical" evidence="8">
    <location>
        <begin position="279"/>
        <end position="299"/>
    </location>
</feature>
<evidence type="ECO:0000256" key="5">
    <source>
        <dbReference type="ARBA" id="ARBA00022989"/>
    </source>
</evidence>
<feature type="transmembrane region" description="Helical" evidence="8">
    <location>
        <begin position="350"/>
        <end position="374"/>
    </location>
</feature>
<feature type="transmembrane region" description="Helical" evidence="8">
    <location>
        <begin position="255"/>
        <end position="273"/>
    </location>
</feature>
<feature type="domain" description="Ammonium transporter AmtB-like" evidence="9">
    <location>
        <begin position="7"/>
        <end position="400"/>
    </location>
</feature>
<dbReference type="InterPro" id="IPR029020">
    <property type="entry name" value="Ammonium/urea_transptr"/>
</dbReference>
<dbReference type="AlphaFoldDB" id="A0A381RJW9"/>
<comment type="similarity">
    <text evidence="2">Belongs to the ammonia transporter channel (TC 1.A.11.2) family.</text>
</comment>
<dbReference type="SUPFAM" id="SSF111352">
    <property type="entry name" value="Ammonium transporter"/>
    <property type="match status" value="1"/>
</dbReference>
<feature type="transmembrane region" description="Helical" evidence="8">
    <location>
        <begin position="200"/>
        <end position="220"/>
    </location>
</feature>
<dbReference type="PANTHER" id="PTHR43029:SF10">
    <property type="entry name" value="AMMONIUM TRANSPORTER MEP2"/>
    <property type="match status" value="1"/>
</dbReference>
<sequence>MDSGNTAWILTSTALVLFMTLPGLALFYGGLVRSKNVLSVLMQCISIACLASLLWLAIGYSLAFGDGNAWIGDTSRLFLLGVERDTLSGDIPETVFFAFQMTFAVITPALIVGAYVERMKFGAVLLFSALWLLVVYAPVTHWIWSGNGWLYQAGLLDFAGGLVVHLTAGSSALVLAAILGPRSNFPHQVDPPHNPSMVMIGASMLWVGWFGFNAGSALAADGNAGMAMVVTHISAATASLVWMLIDWARFGKPTLIGLVTGTIAGLASITPASGSVGPIGALIIGASAGSLCYLFVNIVKNNLKIDDSLDVFAVHGIGGALGIILVSFLVDSNIGGAGYADGMNAASQLSVQIQGVLAVLALSVVGTAVIAFVVKALIGLRVESSVEEDGLDISTHGETNSGS</sequence>
<feature type="transmembrane region" description="Helical" evidence="8">
    <location>
        <begin position="6"/>
        <end position="28"/>
    </location>
</feature>
<keyword evidence="5 8" id="KW-1133">Transmembrane helix</keyword>
<dbReference type="GO" id="GO:0008519">
    <property type="term" value="F:ammonium channel activity"/>
    <property type="evidence" value="ECO:0007669"/>
    <property type="project" value="InterPro"/>
</dbReference>
<dbReference type="GO" id="GO:0005886">
    <property type="term" value="C:plasma membrane"/>
    <property type="evidence" value="ECO:0007669"/>
    <property type="project" value="TreeGrafter"/>
</dbReference>
<protein>
    <recommendedName>
        <fullName evidence="9">Ammonium transporter AmtB-like domain-containing protein</fullName>
    </recommendedName>
</protein>
<dbReference type="InterPro" id="IPR001905">
    <property type="entry name" value="Ammonium_transpt"/>
</dbReference>
<evidence type="ECO:0000256" key="1">
    <source>
        <dbReference type="ARBA" id="ARBA00004141"/>
    </source>
</evidence>
<feature type="transmembrane region" description="Helical" evidence="8">
    <location>
        <begin position="123"/>
        <end position="144"/>
    </location>
</feature>
<dbReference type="EMBL" id="UINC01002034">
    <property type="protein sequence ID" value="SUZ92132.1"/>
    <property type="molecule type" value="Genomic_DNA"/>
</dbReference>
<dbReference type="NCBIfam" id="TIGR00836">
    <property type="entry name" value="amt"/>
    <property type="match status" value="1"/>
</dbReference>
<keyword evidence="7" id="KW-0924">Ammonia transport</keyword>
<dbReference type="InterPro" id="IPR018047">
    <property type="entry name" value="Ammonium_transpt_CS"/>
</dbReference>
<reference evidence="10" key="1">
    <citation type="submission" date="2018-05" db="EMBL/GenBank/DDBJ databases">
        <authorList>
            <person name="Lanie J.A."/>
            <person name="Ng W.-L."/>
            <person name="Kazmierczak K.M."/>
            <person name="Andrzejewski T.M."/>
            <person name="Davidsen T.M."/>
            <person name="Wayne K.J."/>
            <person name="Tettelin H."/>
            <person name="Glass J.I."/>
            <person name="Rusch D."/>
            <person name="Podicherti R."/>
            <person name="Tsui H.-C.T."/>
            <person name="Winkler M.E."/>
        </authorList>
    </citation>
    <scope>NUCLEOTIDE SEQUENCE</scope>
</reference>
<keyword evidence="3" id="KW-0813">Transport</keyword>
<proteinExistence type="inferred from homology"/>
<feature type="transmembrane region" description="Helical" evidence="8">
    <location>
        <begin position="40"/>
        <end position="63"/>
    </location>
</feature>
<dbReference type="Gene3D" id="1.10.3430.10">
    <property type="entry name" value="Ammonium transporter AmtB like domains"/>
    <property type="match status" value="1"/>
</dbReference>
<dbReference type="Pfam" id="PF00909">
    <property type="entry name" value="Ammonium_transp"/>
    <property type="match status" value="1"/>
</dbReference>
<organism evidence="10">
    <name type="scientific">marine metagenome</name>
    <dbReference type="NCBI Taxonomy" id="408172"/>
    <lineage>
        <taxon>unclassified sequences</taxon>
        <taxon>metagenomes</taxon>
        <taxon>ecological metagenomes</taxon>
    </lineage>
</organism>
<evidence type="ECO:0000256" key="6">
    <source>
        <dbReference type="ARBA" id="ARBA00023136"/>
    </source>
</evidence>
<accession>A0A381RJW9</accession>
<feature type="transmembrane region" description="Helical" evidence="8">
    <location>
        <begin position="226"/>
        <end position="248"/>
    </location>
</feature>
<feature type="transmembrane region" description="Helical" evidence="8">
    <location>
        <begin position="156"/>
        <end position="179"/>
    </location>
</feature>
<evidence type="ECO:0000256" key="2">
    <source>
        <dbReference type="ARBA" id="ARBA00005887"/>
    </source>
</evidence>
<evidence type="ECO:0000256" key="4">
    <source>
        <dbReference type="ARBA" id="ARBA00022692"/>
    </source>
</evidence>
<evidence type="ECO:0000256" key="3">
    <source>
        <dbReference type="ARBA" id="ARBA00022448"/>
    </source>
</evidence>
<dbReference type="PROSITE" id="PS01219">
    <property type="entry name" value="AMMONIUM_TRANSP"/>
    <property type="match status" value="1"/>
</dbReference>
<comment type="subcellular location">
    <subcellularLocation>
        <location evidence="1">Membrane</location>
        <topology evidence="1">Multi-pass membrane protein</topology>
    </subcellularLocation>
</comment>
<evidence type="ECO:0000259" key="9">
    <source>
        <dbReference type="Pfam" id="PF00909"/>
    </source>
</evidence>
<feature type="transmembrane region" description="Helical" evidence="8">
    <location>
        <begin position="311"/>
        <end position="330"/>
    </location>
</feature>
<evidence type="ECO:0000313" key="10">
    <source>
        <dbReference type="EMBL" id="SUZ92132.1"/>
    </source>
</evidence>
<dbReference type="PANTHER" id="PTHR43029">
    <property type="entry name" value="AMMONIUM TRANSPORTER MEP2"/>
    <property type="match status" value="1"/>
</dbReference>
<keyword evidence="4 8" id="KW-0812">Transmembrane</keyword>
<feature type="transmembrane region" description="Helical" evidence="8">
    <location>
        <begin position="95"/>
        <end position="116"/>
    </location>
</feature>
<evidence type="ECO:0000256" key="8">
    <source>
        <dbReference type="SAM" id="Phobius"/>
    </source>
</evidence>
<evidence type="ECO:0000256" key="7">
    <source>
        <dbReference type="ARBA" id="ARBA00023177"/>
    </source>
</evidence>